<evidence type="ECO:0000313" key="2">
    <source>
        <dbReference type="Proteomes" id="UP001302367"/>
    </source>
</evidence>
<sequence length="104" mass="11979">MVFRFASNQHSAYGHYKRELDEIDAVLDAVYALKEKREATKYEHYGKYGKYGNYGKYPELEHYACKLERKCFEETFPNNAAAYGHYAREANAAPEAAPEPEAES</sequence>
<proteinExistence type="predicted"/>
<dbReference type="EMBL" id="CP134187">
    <property type="protein sequence ID" value="WPB02061.1"/>
    <property type="molecule type" value="Genomic_DNA"/>
</dbReference>
<accession>A0ABZ0NRE8</accession>
<organism evidence="1 2">
    <name type="scientific">Cercospora beticola</name>
    <name type="common">Sugarbeet leaf spot fungus</name>
    <dbReference type="NCBI Taxonomy" id="122368"/>
    <lineage>
        <taxon>Eukaryota</taxon>
        <taxon>Fungi</taxon>
        <taxon>Dikarya</taxon>
        <taxon>Ascomycota</taxon>
        <taxon>Pezizomycotina</taxon>
        <taxon>Dothideomycetes</taxon>
        <taxon>Dothideomycetidae</taxon>
        <taxon>Mycosphaerellales</taxon>
        <taxon>Mycosphaerellaceae</taxon>
        <taxon>Cercospora</taxon>
    </lineage>
</organism>
<evidence type="ECO:0000313" key="1">
    <source>
        <dbReference type="EMBL" id="WPB02061.1"/>
    </source>
</evidence>
<gene>
    <name evidence="1" type="ORF">RHO25_006695</name>
</gene>
<reference evidence="1 2" key="1">
    <citation type="submission" date="2023-09" db="EMBL/GenBank/DDBJ databases">
        <title>Complete-Gapless Cercospora beticola genome.</title>
        <authorList>
            <person name="Wyatt N.A."/>
            <person name="Spanner R.E."/>
            <person name="Bolton M.D."/>
        </authorList>
    </citation>
    <scope>NUCLEOTIDE SEQUENCE [LARGE SCALE GENOMIC DNA]</scope>
    <source>
        <strain evidence="1">Cb09-40</strain>
    </source>
</reference>
<protein>
    <submittedName>
        <fullName evidence="1">Uncharacterized protein</fullName>
    </submittedName>
</protein>
<name>A0ABZ0NRE8_CERBT</name>
<dbReference type="Proteomes" id="UP001302367">
    <property type="component" value="Chromosome 4"/>
</dbReference>
<dbReference type="GeneID" id="90644287"/>
<keyword evidence="2" id="KW-1185">Reference proteome</keyword>
<dbReference type="RefSeq" id="XP_065458897.1">
    <property type="nucleotide sequence ID" value="XM_065602825.1"/>
</dbReference>